<gene>
    <name evidence="1" type="primary">eys_1</name>
    <name evidence="1" type="ORF">CM83_16220</name>
</gene>
<reference evidence="1" key="1">
    <citation type="journal article" date="2014" name="PLoS ONE">
        <title>Transcriptome-Based Identification of ABC Transporters in the Western Tarnished Plant Bug Lygus hesperus.</title>
        <authorList>
            <person name="Hull J.J."/>
            <person name="Chaney K."/>
            <person name="Geib S.M."/>
            <person name="Fabrick J.A."/>
            <person name="Brent C.S."/>
            <person name="Walsh D."/>
            <person name="Lavine L.C."/>
        </authorList>
    </citation>
    <scope>NUCLEOTIDE SEQUENCE</scope>
</reference>
<organism evidence="1">
    <name type="scientific">Lygus hesperus</name>
    <name type="common">Western plant bug</name>
    <dbReference type="NCBI Taxonomy" id="30085"/>
    <lineage>
        <taxon>Eukaryota</taxon>
        <taxon>Metazoa</taxon>
        <taxon>Ecdysozoa</taxon>
        <taxon>Arthropoda</taxon>
        <taxon>Hexapoda</taxon>
        <taxon>Insecta</taxon>
        <taxon>Pterygota</taxon>
        <taxon>Neoptera</taxon>
        <taxon>Paraneoptera</taxon>
        <taxon>Hemiptera</taxon>
        <taxon>Heteroptera</taxon>
        <taxon>Panheteroptera</taxon>
        <taxon>Cimicomorpha</taxon>
        <taxon>Miridae</taxon>
        <taxon>Mirini</taxon>
        <taxon>Lygus</taxon>
    </lineage>
</organism>
<evidence type="ECO:0000313" key="1">
    <source>
        <dbReference type="EMBL" id="JAG14089.1"/>
    </source>
</evidence>
<sequence>LLSVKQMVQNGLEVVFEGENVIVKKGGRVVLTGERRGNLYYISLRLRSSAVANVTCSDPVLKHRRMGHSRGFPDGRRVVEETGGSFHTRFSGCVREIILNDLTSIVDFTKYDGENLGSCDMMYSSP</sequence>
<feature type="non-terminal residue" evidence="1">
    <location>
        <position position="1"/>
    </location>
</feature>
<name>A0A0A9X292_LYGHE</name>
<accession>A0A0A9X292</accession>
<dbReference type="AlphaFoldDB" id="A0A0A9X292"/>
<proteinExistence type="predicted"/>
<reference evidence="1" key="2">
    <citation type="submission" date="2014-07" db="EMBL/GenBank/DDBJ databases">
        <authorList>
            <person name="Hull J."/>
        </authorList>
    </citation>
    <scope>NUCLEOTIDE SEQUENCE</scope>
</reference>
<protein>
    <submittedName>
        <fullName evidence="1">Protein eyes shut</fullName>
    </submittedName>
</protein>
<dbReference type="EMBL" id="GBHO01029515">
    <property type="protein sequence ID" value="JAG14089.1"/>
    <property type="molecule type" value="Transcribed_RNA"/>
</dbReference>